<dbReference type="SUPFAM" id="SSF51735">
    <property type="entry name" value="NAD(P)-binding Rossmann-fold domains"/>
    <property type="match status" value="1"/>
</dbReference>
<dbReference type="RefSeq" id="WP_015712756.1">
    <property type="nucleotide sequence ID" value="NC_015577.1"/>
</dbReference>
<evidence type="ECO:0000313" key="4">
    <source>
        <dbReference type="EMBL" id="AEF81273.1"/>
    </source>
</evidence>
<sequence>MNQNKGIILVTLPNERFGSIEMEALRSQAEGREIIHALDRPEMEKYLDQTEILIGFGPWDLPAKMPNLRWFQLWGAGVDGLVAHPELKDHAVSITNTSGMHRDQLTEHIFGMILSRNRFFPKVFAAQKKHEWVHPKDSETDVLAGKTMLIIGYGAIGEQTAIAAKAFGMKVIGIRRHPANPGADVRIETMDKLGELLGEADYVVNILPFTEETKGILGKKEFNLFKRGAVYVNVGRGPTNDEAAMMEALKSGRLAAALLDVTSVEPLPKDSPLWDMENVIITPHYAGTRNNYAAFAMEITLENLKRYNKGQPLEHLVDKKAGY</sequence>
<proteinExistence type="predicted"/>
<dbReference type="GO" id="GO:0033711">
    <property type="term" value="F:4-phosphoerythronate dehydrogenase activity"/>
    <property type="evidence" value="ECO:0007669"/>
    <property type="project" value="UniProtKB-EC"/>
</dbReference>
<gene>
    <name evidence="4" type="primary">pdxB</name>
    <name evidence="4" type="ordered locus">TREAZ_2778</name>
</gene>
<reference evidence="4 5" key="2">
    <citation type="journal article" date="2011" name="ISME J.">
        <title>RNA-seq reveals cooperative metabolic interactions between two termite-gut spirochete species in co-culture.</title>
        <authorList>
            <person name="Rosenthal A.Z."/>
            <person name="Matson E.G."/>
            <person name="Eldar A."/>
            <person name="Leadbetter J.R."/>
        </authorList>
    </citation>
    <scope>NUCLEOTIDE SEQUENCE [LARGE SCALE GENOMIC DNA]</scope>
    <source>
        <strain evidence="5">ATCC BAA-888 / DSM 13862 / ZAS-9</strain>
    </source>
</reference>
<dbReference type="Pfam" id="PF02826">
    <property type="entry name" value="2-Hacid_dh_C"/>
    <property type="match status" value="1"/>
</dbReference>
<keyword evidence="5" id="KW-1185">Reference proteome</keyword>
<dbReference type="HOGENOM" id="CLU_019796_1_0_12"/>
<dbReference type="PANTHER" id="PTHR43333">
    <property type="entry name" value="2-HACID_DH_C DOMAIN-CONTAINING PROTEIN"/>
    <property type="match status" value="1"/>
</dbReference>
<dbReference type="SUPFAM" id="SSF52283">
    <property type="entry name" value="Formate/glycerate dehydrogenase catalytic domain-like"/>
    <property type="match status" value="1"/>
</dbReference>
<dbReference type="GO" id="GO:0051287">
    <property type="term" value="F:NAD binding"/>
    <property type="evidence" value="ECO:0007669"/>
    <property type="project" value="InterPro"/>
</dbReference>
<evidence type="ECO:0000256" key="1">
    <source>
        <dbReference type="ARBA" id="ARBA00023002"/>
    </source>
</evidence>
<dbReference type="PANTHER" id="PTHR43333:SF1">
    <property type="entry name" value="D-ISOMER SPECIFIC 2-HYDROXYACID DEHYDROGENASE NAD-BINDING DOMAIN-CONTAINING PROTEIN"/>
    <property type="match status" value="1"/>
</dbReference>
<feature type="domain" description="D-isomer specific 2-hydroxyacid dehydrogenase NAD-binding" evidence="3">
    <location>
        <begin position="110"/>
        <end position="286"/>
    </location>
</feature>
<dbReference type="CDD" id="cd05300">
    <property type="entry name" value="2-Hacid_dh_1"/>
    <property type="match status" value="1"/>
</dbReference>
<accession>F5YD35</accession>
<dbReference type="InterPro" id="IPR006140">
    <property type="entry name" value="D-isomer_DH_NAD-bd"/>
</dbReference>
<keyword evidence="2" id="KW-0520">NAD</keyword>
<evidence type="ECO:0000259" key="3">
    <source>
        <dbReference type="Pfam" id="PF02826"/>
    </source>
</evidence>
<protein>
    <submittedName>
        <fullName evidence="4">Erythronate-4-phosphate dehydrogenase domain protein</fullName>
        <ecNumber evidence="4">1.1.1.290</ecNumber>
    </submittedName>
</protein>
<dbReference type="EC" id="1.1.1.290" evidence="4"/>
<evidence type="ECO:0000256" key="2">
    <source>
        <dbReference type="ARBA" id="ARBA00023027"/>
    </source>
</evidence>
<evidence type="ECO:0000313" key="5">
    <source>
        <dbReference type="Proteomes" id="UP000009222"/>
    </source>
</evidence>
<dbReference type="AlphaFoldDB" id="F5YD35"/>
<dbReference type="InParanoid" id="F5YD35"/>
<reference evidence="5" key="1">
    <citation type="submission" date="2009-12" db="EMBL/GenBank/DDBJ databases">
        <title>Complete sequence of Treponema azotonutricium strain ZAS-9.</title>
        <authorList>
            <person name="Tetu S.G."/>
            <person name="Matson E."/>
            <person name="Ren Q."/>
            <person name="Seshadri R."/>
            <person name="Elbourne L."/>
            <person name="Hassan K.A."/>
            <person name="Durkin A."/>
            <person name="Radune D."/>
            <person name="Mohamoud Y."/>
            <person name="Shay R."/>
            <person name="Jin S."/>
            <person name="Zhang X."/>
            <person name="Lucey K."/>
            <person name="Ballor N.R."/>
            <person name="Ottesen E."/>
            <person name="Rosenthal R."/>
            <person name="Allen A."/>
            <person name="Leadbetter J.R."/>
            <person name="Paulsen I.T."/>
        </authorList>
    </citation>
    <scope>NUCLEOTIDE SEQUENCE [LARGE SCALE GENOMIC DNA]</scope>
    <source>
        <strain evidence="5">ATCC BAA-888 / DSM 13862 / ZAS-9</strain>
    </source>
</reference>
<dbReference type="STRING" id="545695.TREAZ_2778"/>
<dbReference type="EMBL" id="CP001841">
    <property type="protein sequence ID" value="AEF81273.1"/>
    <property type="molecule type" value="Genomic_DNA"/>
</dbReference>
<organism evidence="4 5">
    <name type="scientific">Leadbettera azotonutricia (strain ATCC BAA-888 / DSM 13862 / ZAS-9)</name>
    <name type="common">Treponema azotonutricium</name>
    <dbReference type="NCBI Taxonomy" id="545695"/>
    <lineage>
        <taxon>Bacteria</taxon>
        <taxon>Pseudomonadati</taxon>
        <taxon>Spirochaetota</taxon>
        <taxon>Spirochaetia</taxon>
        <taxon>Spirochaetales</taxon>
        <taxon>Breznakiellaceae</taxon>
        <taxon>Leadbettera</taxon>
    </lineage>
</organism>
<dbReference type="Proteomes" id="UP000009222">
    <property type="component" value="Chromosome"/>
</dbReference>
<dbReference type="eggNOG" id="COG0111">
    <property type="taxonomic scope" value="Bacteria"/>
</dbReference>
<keyword evidence="1 4" id="KW-0560">Oxidoreductase</keyword>
<dbReference type="KEGG" id="taz:TREAZ_2778"/>
<name>F5YD35_LEAAZ</name>
<dbReference type="Gene3D" id="3.40.50.720">
    <property type="entry name" value="NAD(P)-binding Rossmann-like Domain"/>
    <property type="match status" value="2"/>
</dbReference>
<dbReference type="InterPro" id="IPR036291">
    <property type="entry name" value="NAD(P)-bd_dom_sf"/>
</dbReference>
<dbReference type="OrthoDB" id="9805416at2"/>